<dbReference type="GO" id="GO:0008235">
    <property type="term" value="F:metalloexopeptidase activity"/>
    <property type="evidence" value="ECO:0007669"/>
    <property type="project" value="InterPro"/>
</dbReference>
<dbReference type="EMBL" id="MLYO01000077">
    <property type="protein sequence ID" value="OIJ92990.1"/>
    <property type="molecule type" value="Genomic_DNA"/>
</dbReference>
<evidence type="ECO:0000256" key="1">
    <source>
        <dbReference type="SAM" id="MobiDB-lite"/>
    </source>
</evidence>
<keyword evidence="2" id="KW-0472">Membrane</keyword>
<reference evidence="4 5" key="1">
    <citation type="submission" date="2016-10" db="EMBL/GenBank/DDBJ databases">
        <title>Genome sequence of Streptomyces sp. MUSC 1.</title>
        <authorList>
            <person name="Lee L.-H."/>
            <person name="Ser H.-L."/>
            <person name="Law J.W.-F."/>
        </authorList>
    </citation>
    <scope>NUCLEOTIDE SEQUENCE [LARGE SCALE GENOMIC DNA]</scope>
    <source>
        <strain evidence="4 5">MUSC 1</strain>
    </source>
</reference>
<dbReference type="Gene3D" id="3.40.630.10">
    <property type="entry name" value="Zn peptidases"/>
    <property type="match status" value="1"/>
</dbReference>
<feature type="transmembrane region" description="Helical" evidence="2">
    <location>
        <begin position="429"/>
        <end position="448"/>
    </location>
</feature>
<dbReference type="PANTHER" id="PTHR12147">
    <property type="entry name" value="METALLOPEPTIDASE M28 FAMILY MEMBER"/>
    <property type="match status" value="1"/>
</dbReference>
<dbReference type="InterPro" id="IPR007484">
    <property type="entry name" value="Peptidase_M28"/>
</dbReference>
<feature type="region of interest" description="Disordered" evidence="1">
    <location>
        <begin position="1"/>
        <end position="26"/>
    </location>
</feature>
<feature type="transmembrane region" description="Helical" evidence="2">
    <location>
        <begin position="354"/>
        <end position="374"/>
    </location>
</feature>
<dbReference type="RefSeq" id="WP_071385589.1">
    <property type="nucleotide sequence ID" value="NZ_MLYO01000077.1"/>
</dbReference>
<protein>
    <recommendedName>
        <fullName evidence="3">Peptidase M28 domain-containing protein</fullName>
    </recommendedName>
</protein>
<organism evidence="4 5">
    <name type="scientific">Streptomyces monashensis</name>
    <dbReference type="NCBI Taxonomy" id="1678012"/>
    <lineage>
        <taxon>Bacteria</taxon>
        <taxon>Bacillati</taxon>
        <taxon>Actinomycetota</taxon>
        <taxon>Actinomycetes</taxon>
        <taxon>Kitasatosporales</taxon>
        <taxon>Streptomycetaceae</taxon>
        <taxon>Streptomyces</taxon>
    </lineage>
</organism>
<dbReference type="InterPro" id="IPR045175">
    <property type="entry name" value="M28_fam"/>
</dbReference>
<dbReference type="AlphaFoldDB" id="A0A1S2PH97"/>
<sequence>MADTRTDPADLTALRAPRPSVPGPHSPARTVRVLARLLVPVLALAAALGGVLWTSLTPAPAPTSAPVDSFSAARAYVHVAAVAGSPHATGTAEHDRVRDELLRRLRQVGLDARIEPGTSSATGHGAAVAAWTQNISATLHGTHPSGRLLIVAHYDSEKNSHGASDDGIGFATLLEVARALKAGPAPRNDITFLITDGEEPGLLGSRAFVARDTAAAASTVVLNLEARGTSGRTVMFESGTGNAALVPALGDRPAVATSLSDEVYRMLPNDTDFTVLRKAGMTGMNFAVIGTSANYHTPQDDLANFSRASLQDMGDTVLAAARRLDGADLRSARHAGRATYFTLGPVLVRYPMGLVLPGAGLAVVVLGAALRYAVRRGALRPARTATSAAALALALLGTAGAVSLVWPVATWLRPQWTGFALGSPYRPGPLHLAAVLLTATALWVWAVVLRRRATALEVSAAATVSLTLCAVLTAVWLPGASYLFLWPAVTGAAGLAAAARAGSGSVWRGALATAPLVPCAALLVPVGVLLFDTVPVALAAAPALLLALAFAPALPAVPGRTRRRWAVGATALGTAGALSALGVAVLSGAPTASRPAQVSLVYALDADTGQARWASSGAGSSSWLDHYVGTARGSVEDVFPSLDQPARWRTGSAPAATVPVPVVKVVAATRTGDVRRITLSVAATGPRAAEIDLYADAGGATVVRATAAGQRIPGGVNRPFAHGGWCWGLLLAAPPAGPGTQVQLEVRGTQPLRLRAVTQTPGLPEGTLSVPRPAAVTWAADNAGLTLVSRRYVL</sequence>
<dbReference type="Proteomes" id="UP000179642">
    <property type="component" value="Unassembled WGS sequence"/>
</dbReference>
<evidence type="ECO:0000259" key="3">
    <source>
        <dbReference type="Pfam" id="PF04389"/>
    </source>
</evidence>
<feature type="transmembrane region" description="Helical" evidence="2">
    <location>
        <begin position="536"/>
        <end position="554"/>
    </location>
</feature>
<evidence type="ECO:0000256" key="2">
    <source>
        <dbReference type="SAM" id="Phobius"/>
    </source>
</evidence>
<feature type="transmembrane region" description="Helical" evidence="2">
    <location>
        <begin position="33"/>
        <end position="56"/>
    </location>
</feature>
<keyword evidence="5" id="KW-1185">Reference proteome</keyword>
<evidence type="ECO:0000313" key="5">
    <source>
        <dbReference type="Proteomes" id="UP000179642"/>
    </source>
</evidence>
<comment type="caution">
    <text evidence="4">The sequence shown here is derived from an EMBL/GenBank/DDBJ whole genome shotgun (WGS) entry which is preliminary data.</text>
</comment>
<feature type="transmembrane region" description="Helical" evidence="2">
    <location>
        <begin position="386"/>
        <end position="409"/>
    </location>
</feature>
<gene>
    <name evidence="4" type="ORF">BIV23_38220</name>
</gene>
<name>A0A1S2PH97_9ACTN</name>
<dbReference type="SUPFAM" id="SSF53187">
    <property type="entry name" value="Zn-dependent exopeptidases"/>
    <property type="match status" value="1"/>
</dbReference>
<dbReference type="OrthoDB" id="9778250at2"/>
<dbReference type="Pfam" id="PF04389">
    <property type="entry name" value="Peptidase_M28"/>
    <property type="match status" value="1"/>
</dbReference>
<feature type="domain" description="Peptidase M28" evidence="3">
    <location>
        <begin position="134"/>
        <end position="320"/>
    </location>
</feature>
<feature type="transmembrane region" description="Helical" evidence="2">
    <location>
        <begin position="455"/>
        <end position="477"/>
    </location>
</feature>
<feature type="transmembrane region" description="Helical" evidence="2">
    <location>
        <begin position="483"/>
        <end position="502"/>
    </location>
</feature>
<dbReference type="PANTHER" id="PTHR12147:SF26">
    <property type="entry name" value="PEPTIDASE M28 DOMAIN-CONTAINING PROTEIN"/>
    <property type="match status" value="1"/>
</dbReference>
<proteinExistence type="predicted"/>
<dbReference type="GO" id="GO:0006508">
    <property type="term" value="P:proteolysis"/>
    <property type="evidence" value="ECO:0007669"/>
    <property type="project" value="InterPro"/>
</dbReference>
<keyword evidence="2" id="KW-0812">Transmembrane</keyword>
<evidence type="ECO:0000313" key="4">
    <source>
        <dbReference type="EMBL" id="OIJ92990.1"/>
    </source>
</evidence>
<feature type="transmembrane region" description="Helical" evidence="2">
    <location>
        <begin position="566"/>
        <end position="589"/>
    </location>
</feature>
<keyword evidence="2" id="KW-1133">Transmembrane helix</keyword>
<accession>A0A1S2PH97</accession>
<feature type="transmembrane region" description="Helical" evidence="2">
    <location>
        <begin position="509"/>
        <end position="530"/>
    </location>
</feature>